<dbReference type="InterPro" id="IPR004314">
    <property type="entry name" value="Neprosin"/>
</dbReference>
<feature type="domain" description="Neprosin PEP catalytic" evidence="1">
    <location>
        <begin position="99"/>
        <end position="373"/>
    </location>
</feature>
<sequence>MMGVDGDIIDCVPITSQPALDHPLLKNHTIQMRPSSITEDESKNTKKKQKAIIQVWQKSGDCPENTVPIRRTKKEDILRAQSLKSFRRKTHRRRIAEYKSPNAGHEYAIMELKTGKFFGTEFTVNIWNPKVQVSNEFSLAQAWLISGTQKFKFQMSSALLRLGLCLEKALMLTPLKLVGRFVNKYTMIIILDYSFSGRTMDTKDLRATIWSAKIGFVQVSTRFVVGGTIFNPVSEYDGEQQELSMNIRKYDDKNWWLKIGEEFVGYWSDDLFTSLNDGATVVQWGGEIVNMMTDGKHTTTEMGSGHFAEEGFKKASYFKNLKIYDEANTMKEPLGLYPKTGHDACYNIKAGDAGTDWGVNFFFGGPGRNDNCP</sequence>
<dbReference type="InterPro" id="IPR025521">
    <property type="entry name" value="Neprosin_propep"/>
</dbReference>
<dbReference type="PANTHER" id="PTHR31589:SF224">
    <property type="entry name" value="NEP-INTERACTING PROTEIN (DUF239)"/>
    <property type="match status" value="1"/>
</dbReference>
<gene>
    <name evidence="3" type="primary">LOC104782967</name>
</gene>
<accession>A0ABM1RLB9</accession>
<evidence type="ECO:0000313" key="2">
    <source>
        <dbReference type="Proteomes" id="UP000694864"/>
    </source>
</evidence>
<dbReference type="PANTHER" id="PTHR31589">
    <property type="entry name" value="PROTEIN, PUTATIVE (DUF239)-RELATED-RELATED"/>
    <property type="match status" value="1"/>
</dbReference>
<organism evidence="2 3">
    <name type="scientific">Camelina sativa</name>
    <name type="common">False flax</name>
    <name type="synonym">Myagrum sativum</name>
    <dbReference type="NCBI Taxonomy" id="90675"/>
    <lineage>
        <taxon>Eukaryota</taxon>
        <taxon>Viridiplantae</taxon>
        <taxon>Streptophyta</taxon>
        <taxon>Embryophyta</taxon>
        <taxon>Tracheophyta</taxon>
        <taxon>Spermatophyta</taxon>
        <taxon>Magnoliopsida</taxon>
        <taxon>eudicotyledons</taxon>
        <taxon>Gunneridae</taxon>
        <taxon>Pentapetalae</taxon>
        <taxon>rosids</taxon>
        <taxon>malvids</taxon>
        <taxon>Brassicales</taxon>
        <taxon>Brassicaceae</taxon>
        <taxon>Camelineae</taxon>
        <taxon>Camelina</taxon>
    </lineage>
</organism>
<dbReference type="GeneID" id="104782967"/>
<dbReference type="Pfam" id="PF03080">
    <property type="entry name" value="Neprosin"/>
    <property type="match status" value="1"/>
</dbReference>
<dbReference type="Pfam" id="PF14365">
    <property type="entry name" value="Neprosin_AP"/>
    <property type="match status" value="1"/>
</dbReference>
<keyword evidence="2" id="KW-1185">Reference proteome</keyword>
<name>A0ABM1RLB9_CAMSA</name>
<dbReference type="PROSITE" id="PS52045">
    <property type="entry name" value="NEPROSIN_PEP_CD"/>
    <property type="match status" value="1"/>
</dbReference>
<dbReference type="Proteomes" id="UP000694864">
    <property type="component" value="Chromosome 4"/>
</dbReference>
<dbReference type="RefSeq" id="XP_019099807.1">
    <property type="nucleotide sequence ID" value="XM_019244262.1"/>
</dbReference>
<evidence type="ECO:0000313" key="3">
    <source>
        <dbReference type="RefSeq" id="XP_019099807.1"/>
    </source>
</evidence>
<reference evidence="2" key="1">
    <citation type="journal article" date="2014" name="Nat. Commun.">
        <title>The emerging biofuel crop Camelina sativa retains a highly undifferentiated hexaploid genome structure.</title>
        <authorList>
            <person name="Kagale S."/>
            <person name="Koh C."/>
            <person name="Nixon J."/>
            <person name="Bollina V."/>
            <person name="Clarke W.E."/>
            <person name="Tuteja R."/>
            <person name="Spillane C."/>
            <person name="Robinson S.J."/>
            <person name="Links M.G."/>
            <person name="Clarke C."/>
            <person name="Higgins E.E."/>
            <person name="Huebert T."/>
            <person name="Sharpe A.G."/>
            <person name="Parkin I.A."/>
        </authorList>
    </citation>
    <scope>NUCLEOTIDE SEQUENCE [LARGE SCALE GENOMIC DNA]</scope>
    <source>
        <strain evidence="2">cv. DH55</strain>
    </source>
</reference>
<dbReference type="InterPro" id="IPR053168">
    <property type="entry name" value="Glutamic_endopeptidase"/>
</dbReference>
<protein>
    <submittedName>
        <fullName evidence="3">Uncharacterized protein LOC104782967</fullName>
    </submittedName>
</protein>
<evidence type="ECO:0000259" key="1">
    <source>
        <dbReference type="PROSITE" id="PS52045"/>
    </source>
</evidence>
<reference evidence="3" key="2">
    <citation type="submission" date="2025-08" db="UniProtKB">
        <authorList>
            <consortium name="RefSeq"/>
        </authorList>
    </citation>
    <scope>IDENTIFICATION</scope>
    <source>
        <tissue evidence="3">Leaf</tissue>
    </source>
</reference>
<proteinExistence type="predicted"/>